<accession>A0A1Z4JKG0</accession>
<dbReference type="InterPro" id="IPR001173">
    <property type="entry name" value="Glyco_trans_2-like"/>
</dbReference>
<dbReference type="Proteomes" id="UP000217895">
    <property type="component" value="Chromosome"/>
</dbReference>
<dbReference type="Pfam" id="PF00535">
    <property type="entry name" value="Glycos_transf_2"/>
    <property type="match status" value="1"/>
</dbReference>
<proteinExistence type="predicted"/>
<keyword evidence="2" id="KW-0808">Transferase</keyword>
<evidence type="ECO:0000313" key="2">
    <source>
        <dbReference type="EMBL" id="BAY57201.1"/>
    </source>
</evidence>
<keyword evidence="3" id="KW-1185">Reference proteome</keyword>
<organism evidence="2 3">
    <name type="scientific">Leptolyngbya boryana NIES-2135</name>
    <dbReference type="NCBI Taxonomy" id="1973484"/>
    <lineage>
        <taxon>Bacteria</taxon>
        <taxon>Bacillati</taxon>
        <taxon>Cyanobacteriota</taxon>
        <taxon>Cyanophyceae</taxon>
        <taxon>Leptolyngbyales</taxon>
        <taxon>Leptolyngbyaceae</taxon>
        <taxon>Leptolyngbya group</taxon>
        <taxon>Leptolyngbya</taxon>
    </lineage>
</organism>
<dbReference type="InterPro" id="IPR029044">
    <property type="entry name" value="Nucleotide-diphossugar_trans"/>
</dbReference>
<dbReference type="AlphaFoldDB" id="A0A1Z4JKG0"/>
<dbReference type="GO" id="GO:0016740">
    <property type="term" value="F:transferase activity"/>
    <property type="evidence" value="ECO:0007669"/>
    <property type="project" value="UniProtKB-KW"/>
</dbReference>
<evidence type="ECO:0000313" key="3">
    <source>
        <dbReference type="Proteomes" id="UP000217895"/>
    </source>
</evidence>
<dbReference type="SUPFAM" id="SSF53448">
    <property type="entry name" value="Nucleotide-diphospho-sugar transferases"/>
    <property type="match status" value="1"/>
</dbReference>
<dbReference type="Gene3D" id="3.90.550.10">
    <property type="entry name" value="Spore Coat Polysaccharide Biosynthesis Protein SpsA, Chain A"/>
    <property type="match status" value="1"/>
</dbReference>
<reference evidence="2 3" key="1">
    <citation type="submission" date="2017-06" db="EMBL/GenBank/DDBJ databases">
        <title>Genome sequencing of cyanobaciteial culture collection at National Institute for Environmental Studies (NIES).</title>
        <authorList>
            <person name="Hirose Y."/>
            <person name="Shimura Y."/>
            <person name="Fujisawa T."/>
            <person name="Nakamura Y."/>
            <person name="Kawachi M."/>
        </authorList>
    </citation>
    <scope>NUCLEOTIDE SEQUENCE [LARGE SCALE GENOMIC DNA]</scope>
    <source>
        <strain evidence="2 3">NIES-2135</strain>
    </source>
</reference>
<gene>
    <name evidence="2" type="ORF">NIES2135_40650</name>
</gene>
<feature type="domain" description="Glycosyltransferase 2-like" evidence="1">
    <location>
        <begin position="19"/>
        <end position="126"/>
    </location>
</feature>
<dbReference type="EMBL" id="AP018203">
    <property type="protein sequence ID" value="BAY57201.1"/>
    <property type="molecule type" value="Genomic_DNA"/>
</dbReference>
<dbReference type="CDD" id="cd00761">
    <property type="entry name" value="Glyco_tranf_GTA_type"/>
    <property type="match status" value="1"/>
</dbReference>
<protein>
    <submittedName>
        <fullName evidence="2">Family 2 glycosyl transferase</fullName>
    </submittedName>
</protein>
<evidence type="ECO:0000259" key="1">
    <source>
        <dbReference type="Pfam" id="PF00535"/>
    </source>
</evidence>
<sequence>MHLQPQVDNEVIQFRYTFTVFTPTYNRAHTLHRVYESLCAQTYQSFEWLIVNDGSTDHTEQLVQQWQQSAPFPIRYHRQENSGKHIAYNYAAKVALGEFVVNLDSDDACVPEALERFQDYWNQIPPAQRSKYSGIDCLCQDTEGKIIGDRFPQSPMDSHVAEIRYRLRISGEKWGMQRTDVLREFPFPDVQGRRLEMPESIVWTRLTRQYPARYVNDALRIYYTNGADQITRARWAEKDTRGFFLSNQTTLNYDLDYFWYAPRTFIKAAANCSRAGLHCGYPLRQQVNSLTSISARLLWLSLLPLGFVLWFRDTRQ</sequence>
<dbReference type="PANTHER" id="PTHR22916">
    <property type="entry name" value="GLYCOSYLTRANSFERASE"/>
    <property type="match status" value="1"/>
</dbReference>
<name>A0A1Z4JKG0_LEPBY</name>